<evidence type="ECO:0000313" key="12">
    <source>
        <dbReference type="EMBL" id="GAF27121.1"/>
    </source>
</evidence>
<comment type="similarity">
    <text evidence="3 10">Belongs to the TrpF family.</text>
</comment>
<evidence type="ECO:0000256" key="3">
    <source>
        <dbReference type="ARBA" id="ARBA00007571"/>
    </source>
</evidence>
<dbReference type="CDD" id="cd00405">
    <property type="entry name" value="PRAI"/>
    <property type="match status" value="1"/>
</dbReference>
<evidence type="ECO:0000256" key="2">
    <source>
        <dbReference type="ARBA" id="ARBA00004664"/>
    </source>
</evidence>
<keyword evidence="6 10" id="KW-0028">Amino-acid biosynthesis</keyword>
<organism evidence="12">
    <name type="scientific">Moorella thermoacetica Y72</name>
    <dbReference type="NCBI Taxonomy" id="1325331"/>
    <lineage>
        <taxon>Bacteria</taxon>
        <taxon>Bacillati</taxon>
        <taxon>Bacillota</taxon>
        <taxon>Clostridia</taxon>
        <taxon>Neomoorellales</taxon>
        <taxon>Neomoorellaceae</taxon>
        <taxon>Neomoorella</taxon>
    </lineage>
</organism>
<evidence type="ECO:0000256" key="4">
    <source>
        <dbReference type="ARBA" id="ARBA00012572"/>
    </source>
</evidence>
<dbReference type="GO" id="GO:0000162">
    <property type="term" value="P:L-tryptophan biosynthetic process"/>
    <property type="evidence" value="ECO:0007669"/>
    <property type="project" value="UniProtKB-UniRule"/>
</dbReference>
<evidence type="ECO:0000259" key="11">
    <source>
        <dbReference type="Pfam" id="PF00697"/>
    </source>
</evidence>
<dbReference type="Gene3D" id="3.20.20.70">
    <property type="entry name" value="Aldolase class I"/>
    <property type="match status" value="1"/>
</dbReference>
<accession>A0A0S6UDG1</accession>
<dbReference type="AlphaFoldDB" id="A0A0S6UDG1"/>
<evidence type="ECO:0000256" key="1">
    <source>
        <dbReference type="ARBA" id="ARBA00001164"/>
    </source>
</evidence>
<dbReference type="UniPathway" id="UPA00035">
    <property type="reaction ID" value="UER00042"/>
</dbReference>
<protein>
    <recommendedName>
        <fullName evidence="5 10">N-(5'-phosphoribosyl)anthranilate isomerase</fullName>
        <shortName evidence="10">PRAI</shortName>
        <ecNumber evidence="4 10">5.3.1.24</ecNumber>
    </recommendedName>
</protein>
<evidence type="ECO:0000256" key="6">
    <source>
        <dbReference type="ARBA" id="ARBA00022605"/>
    </source>
</evidence>
<keyword evidence="8 10" id="KW-0057">Aromatic amino acid biosynthesis</keyword>
<dbReference type="GO" id="GO:0004640">
    <property type="term" value="F:phosphoribosylanthranilate isomerase activity"/>
    <property type="evidence" value="ECO:0007669"/>
    <property type="project" value="UniProtKB-UniRule"/>
</dbReference>
<comment type="catalytic activity">
    <reaction evidence="1 10">
        <text>N-(5-phospho-beta-D-ribosyl)anthranilate = 1-(2-carboxyphenylamino)-1-deoxy-D-ribulose 5-phosphate</text>
        <dbReference type="Rhea" id="RHEA:21540"/>
        <dbReference type="ChEBI" id="CHEBI:18277"/>
        <dbReference type="ChEBI" id="CHEBI:58613"/>
        <dbReference type="EC" id="5.3.1.24"/>
    </reaction>
</comment>
<dbReference type="NCBIfam" id="NF002298">
    <property type="entry name" value="PRK01222.1-4"/>
    <property type="match status" value="1"/>
</dbReference>
<evidence type="ECO:0000256" key="10">
    <source>
        <dbReference type="HAMAP-Rule" id="MF_00135"/>
    </source>
</evidence>
<dbReference type="HAMAP" id="MF_00135">
    <property type="entry name" value="PRAI"/>
    <property type="match status" value="1"/>
</dbReference>
<proteinExistence type="inferred from homology"/>
<dbReference type="InterPro" id="IPR001240">
    <property type="entry name" value="PRAI_dom"/>
</dbReference>
<keyword evidence="7 10" id="KW-0822">Tryptophan biosynthesis</keyword>
<evidence type="ECO:0000256" key="7">
    <source>
        <dbReference type="ARBA" id="ARBA00022822"/>
    </source>
</evidence>
<sequence length="237" mass="25634">MLSSSDHFLVEEKNVVRVKICGIRDWEEARAVLDAGVDTLGFVFARSPRAIKPEAAREIITKLPPFTTTVGVFVNEPRYSLMEIASFCRLDVLQLHGDEPPEYCHGLSQRLIKAIRVRDAASLAGLEAYREVQGFLLDAWVPGKAGGTGTTFNWELVRGAATGGKPVILAGGLTPENVGAAIQLVHPYAVDVSSGVEVDGRKNPARIAAFLEAVRKAEEHHVRPTASSCCKGLKGDF</sequence>
<evidence type="ECO:0000256" key="9">
    <source>
        <dbReference type="ARBA" id="ARBA00023235"/>
    </source>
</evidence>
<dbReference type="PANTHER" id="PTHR42894:SF1">
    <property type="entry name" value="N-(5'-PHOSPHORIBOSYL)ANTHRANILATE ISOMERASE"/>
    <property type="match status" value="1"/>
</dbReference>
<dbReference type="FunFam" id="3.20.20.70:FF:000075">
    <property type="entry name" value="Tryptophan biosynthesis protein TRP1"/>
    <property type="match status" value="1"/>
</dbReference>
<dbReference type="InterPro" id="IPR011060">
    <property type="entry name" value="RibuloseP-bd_barrel"/>
</dbReference>
<reference evidence="12" key="1">
    <citation type="journal article" date="2014" name="Gene">
        <title>Genome-guided analysis of transformation efficiency and carbon dioxide assimilation by Moorella thermoacetica Y72.</title>
        <authorList>
            <person name="Tsukahara K."/>
            <person name="Kita A."/>
            <person name="Nakashimada Y."/>
            <person name="Hoshino T."/>
            <person name="Murakami K."/>
        </authorList>
    </citation>
    <scope>NUCLEOTIDE SEQUENCE [LARGE SCALE GENOMIC DNA]</scope>
    <source>
        <strain evidence="12">Y72</strain>
    </source>
</reference>
<evidence type="ECO:0000256" key="5">
    <source>
        <dbReference type="ARBA" id="ARBA00022272"/>
    </source>
</evidence>
<name>A0A0S6UDG1_NEOTH</name>
<dbReference type="PANTHER" id="PTHR42894">
    <property type="entry name" value="N-(5'-PHOSPHORIBOSYL)ANTHRANILATE ISOMERASE"/>
    <property type="match status" value="1"/>
</dbReference>
<dbReference type="Pfam" id="PF00697">
    <property type="entry name" value="PRAI"/>
    <property type="match status" value="1"/>
</dbReference>
<feature type="domain" description="N-(5'phosphoribosyl) anthranilate isomerase (PRAI)" evidence="11">
    <location>
        <begin position="18"/>
        <end position="212"/>
    </location>
</feature>
<dbReference type="Proteomes" id="UP000063718">
    <property type="component" value="Unassembled WGS sequence"/>
</dbReference>
<dbReference type="SUPFAM" id="SSF51366">
    <property type="entry name" value="Ribulose-phoshate binding barrel"/>
    <property type="match status" value="1"/>
</dbReference>
<gene>
    <name evidence="10" type="primary">trpF</name>
    <name evidence="12" type="ORF">MTY_2462</name>
</gene>
<dbReference type="InterPro" id="IPR044643">
    <property type="entry name" value="TrpF_fam"/>
</dbReference>
<dbReference type="EC" id="5.3.1.24" evidence="4 10"/>
<evidence type="ECO:0000256" key="8">
    <source>
        <dbReference type="ARBA" id="ARBA00023141"/>
    </source>
</evidence>
<dbReference type="InterPro" id="IPR013785">
    <property type="entry name" value="Aldolase_TIM"/>
</dbReference>
<dbReference type="EMBL" id="DF238840">
    <property type="protein sequence ID" value="GAF27121.1"/>
    <property type="molecule type" value="Genomic_DNA"/>
</dbReference>
<comment type="pathway">
    <text evidence="2 10">Amino-acid biosynthesis; L-tryptophan biosynthesis; L-tryptophan from chorismate: step 3/5.</text>
</comment>
<keyword evidence="9 10" id="KW-0413">Isomerase</keyword>